<name>A0ABW7N941_9BACT</name>
<dbReference type="InterPro" id="IPR050307">
    <property type="entry name" value="Sterol_Desaturase_Related"/>
</dbReference>
<evidence type="ECO:0000256" key="2">
    <source>
        <dbReference type="ARBA" id="ARBA00022692"/>
    </source>
</evidence>
<evidence type="ECO:0000256" key="5">
    <source>
        <dbReference type="SAM" id="Phobius"/>
    </source>
</evidence>
<dbReference type="RefSeq" id="WP_395417547.1">
    <property type="nucleotide sequence ID" value="NZ_JBIPKE010000017.1"/>
</dbReference>
<dbReference type="Pfam" id="PF04116">
    <property type="entry name" value="FA_hydroxylase"/>
    <property type="match status" value="1"/>
</dbReference>
<feature type="transmembrane region" description="Helical" evidence="5">
    <location>
        <begin position="53"/>
        <end position="73"/>
    </location>
</feature>
<reference evidence="7 8" key="1">
    <citation type="journal article" date="2013" name="Int. J. Syst. Evol. Microbiol.">
        <title>Marinoscillum luteum sp. nov., isolated from marine sediment.</title>
        <authorList>
            <person name="Cha I.T."/>
            <person name="Park S.J."/>
            <person name="Kim S.J."/>
            <person name="Kim J.G."/>
            <person name="Jung M.Y."/>
            <person name="Shin K.S."/>
            <person name="Kwon K.K."/>
            <person name="Yang S.H."/>
            <person name="Seo Y.S."/>
            <person name="Rhee S.K."/>
        </authorList>
    </citation>
    <scope>NUCLEOTIDE SEQUENCE [LARGE SCALE GENOMIC DNA]</scope>
    <source>
        <strain evidence="7 8">KCTC 23939</strain>
    </source>
</reference>
<keyword evidence="4 5" id="KW-0472">Membrane</keyword>
<keyword evidence="3 5" id="KW-1133">Transmembrane helix</keyword>
<dbReference type="Proteomes" id="UP001610063">
    <property type="component" value="Unassembled WGS sequence"/>
</dbReference>
<feature type="domain" description="Fatty acid hydroxylase" evidence="6">
    <location>
        <begin position="103"/>
        <end position="235"/>
    </location>
</feature>
<evidence type="ECO:0000256" key="1">
    <source>
        <dbReference type="ARBA" id="ARBA00004370"/>
    </source>
</evidence>
<evidence type="ECO:0000259" key="6">
    <source>
        <dbReference type="Pfam" id="PF04116"/>
    </source>
</evidence>
<feature type="transmembrane region" description="Helical" evidence="5">
    <location>
        <begin position="154"/>
        <end position="181"/>
    </location>
</feature>
<evidence type="ECO:0000313" key="7">
    <source>
        <dbReference type="EMBL" id="MFH6984130.1"/>
    </source>
</evidence>
<protein>
    <submittedName>
        <fullName evidence="7">Sterol desaturase family protein</fullName>
        <ecNumber evidence="7">1.-.-.-</ecNumber>
    </submittedName>
</protein>
<dbReference type="InterPro" id="IPR006694">
    <property type="entry name" value="Fatty_acid_hydroxylase"/>
</dbReference>
<dbReference type="EMBL" id="JBIPKE010000017">
    <property type="protein sequence ID" value="MFH6984130.1"/>
    <property type="molecule type" value="Genomic_DNA"/>
</dbReference>
<organism evidence="7 8">
    <name type="scientific">Marinoscillum luteum</name>
    <dbReference type="NCBI Taxonomy" id="861051"/>
    <lineage>
        <taxon>Bacteria</taxon>
        <taxon>Pseudomonadati</taxon>
        <taxon>Bacteroidota</taxon>
        <taxon>Cytophagia</taxon>
        <taxon>Cytophagales</taxon>
        <taxon>Reichenbachiellaceae</taxon>
        <taxon>Marinoscillum</taxon>
    </lineage>
</organism>
<keyword evidence="8" id="KW-1185">Reference proteome</keyword>
<feature type="transmembrane region" description="Helical" evidence="5">
    <location>
        <begin position="12"/>
        <end position="33"/>
    </location>
</feature>
<proteinExistence type="predicted"/>
<dbReference type="EC" id="1.-.-.-" evidence="7"/>
<gene>
    <name evidence="7" type="ORF">ACHKAR_11815</name>
</gene>
<dbReference type="GO" id="GO:0016491">
    <property type="term" value="F:oxidoreductase activity"/>
    <property type="evidence" value="ECO:0007669"/>
    <property type="project" value="UniProtKB-KW"/>
</dbReference>
<evidence type="ECO:0000256" key="4">
    <source>
        <dbReference type="ARBA" id="ARBA00023136"/>
    </source>
</evidence>
<keyword evidence="2 5" id="KW-0812">Transmembrane</keyword>
<evidence type="ECO:0000313" key="8">
    <source>
        <dbReference type="Proteomes" id="UP001610063"/>
    </source>
</evidence>
<dbReference type="PANTHER" id="PTHR11863">
    <property type="entry name" value="STEROL DESATURASE"/>
    <property type="match status" value="1"/>
</dbReference>
<feature type="transmembrane region" description="Helical" evidence="5">
    <location>
        <begin position="93"/>
        <end position="113"/>
    </location>
</feature>
<comment type="caution">
    <text evidence="7">The sequence shown here is derived from an EMBL/GenBank/DDBJ whole genome shotgun (WGS) entry which is preliminary data.</text>
</comment>
<keyword evidence="7" id="KW-0560">Oxidoreductase</keyword>
<evidence type="ECO:0000256" key="3">
    <source>
        <dbReference type="ARBA" id="ARBA00022989"/>
    </source>
</evidence>
<sequence length="261" mass="31065">MEAILEKFPFAYYHIALRYFVAAGLAFLVFYVIFRKRMPLRKIQERFPKAKDYLRDAGYSLITVAIFAVISIWSFKVLKPYHLLFDSFESMPAWYWPLTVIPMFFIHDFYFYWAHRLMHHPKLFKQVHKVHHLSTNPSPWTAYAFHPFEAVIEALIITILCFTVPTHAAIIVLFMIFQIFYNVYGHLGYELYPRGFNKTWIGKYVNTSVAHNQHHHKFQGNYGLYTLIWDRVFGTLRTDYDDAYDRAATRRVPAKETVLNL</sequence>
<accession>A0ABW7N941</accession>
<comment type="subcellular location">
    <subcellularLocation>
        <location evidence="1">Membrane</location>
    </subcellularLocation>
</comment>